<accession>A0ABW2U3Y9</accession>
<gene>
    <name evidence="1" type="ORF">ACFQT0_06830</name>
</gene>
<evidence type="ECO:0000313" key="1">
    <source>
        <dbReference type="EMBL" id="MFC7667161.1"/>
    </source>
</evidence>
<dbReference type="EMBL" id="JBHTEK010000001">
    <property type="protein sequence ID" value="MFC7667161.1"/>
    <property type="molecule type" value="Genomic_DNA"/>
</dbReference>
<evidence type="ECO:0000313" key="2">
    <source>
        <dbReference type="Proteomes" id="UP001596513"/>
    </source>
</evidence>
<dbReference type="SUPFAM" id="SSF63829">
    <property type="entry name" value="Calcium-dependent phosphotriesterase"/>
    <property type="match status" value="1"/>
</dbReference>
<organism evidence="1 2">
    <name type="scientific">Hymenobacter humi</name>
    <dbReference type="NCBI Taxonomy" id="1411620"/>
    <lineage>
        <taxon>Bacteria</taxon>
        <taxon>Pseudomonadati</taxon>
        <taxon>Bacteroidota</taxon>
        <taxon>Cytophagia</taxon>
        <taxon>Cytophagales</taxon>
        <taxon>Hymenobacteraceae</taxon>
        <taxon>Hymenobacter</taxon>
    </lineage>
</organism>
<name>A0ABW2U3Y9_9BACT</name>
<keyword evidence="2" id="KW-1185">Reference proteome</keyword>
<dbReference type="InterPro" id="IPR011110">
    <property type="entry name" value="Reg_prop"/>
</dbReference>
<proteinExistence type="predicted"/>
<reference evidence="2" key="1">
    <citation type="journal article" date="2019" name="Int. J. Syst. Evol. Microbiol.">
        <title>The Global Catalogue of Microorganisms (GCM) 10K type strain sequencing project: providing services to taxonomists for standard genome sequencing and annotation.</title>
        <authorList>
            <consortium name="The Broad Institute Genomics Platform"/>
            <consortium name="The Broad Institute Genome Sequencing Center for Infectious Disease"/>
            <person name="Wu L."/>
            <person name="Ma J."/>
        </authorList>
    </citation>
    <scope>NUCLEOTIDE SEQUENCE [LARGE SCALE GENOMIC DNA]</scope>
    <source>
        <strain evidence="2">JCM 19635</strain>
    </source>
</reference>
<dbReference type="InterPro" id="IPR015943">
    <property type="entry name" value="WD40/YVTN_repeat-like_dom_sf"/>
</dbReference>
<dbReference type="Proteomes" id="UP001596513">
    <property type="component" value="Unassembled WGS sequence"/>
</dbReference>
<dbReference type="RefSeq" id="WP_380201468.1">
    <property type="nucleotide sequence ID" value="NZ_JBHTEK010000001.1"/>
</dbReference>
<sequence length="142" mass="14951">MLALAGPASAQQAFLRQFGQADGLRAPSVYALLQDRQGYLWLGTAEGLIRYDGSRFLTFTKKDGLAENFVVSLREDPASGQLWVGHFFGGVSAKDEATGAFAVADRTAAPASLRRPANQVPPRIRPALAGTCAATGCACPPV</sequence>
<dbReference type="Pfam" id="PF07494">
    <property type="entry name" value="Reg_prop"/>
    <property type="match status" value="1"/>
</dbReference>
<comment type="caution">
    <text evidence="1">The sequence shown here is derived from an EMBL/GenBank/DDBJ whole genome shotgun (WGS) entry which is preliminary data.</text>
</comment>
<protein>
    <submittedName>
        <fullName evidence="1">Two-component regulator propeller domain-containing protein</fullName>
    </submittedName>
</protein>
<dbReference type="Gene3D" id="2.130.10.10">
    <property type="entry name" value="YVTN repeat-like/Quinoprotein amine dehydrogenase"/>
    <property type="match status" value="1"/>
</dbReference>